<evidence type="ECO:0000256" key="1">
    <source>
        <dbReference type="ARBA" id="ARBA00004141"/>
    </source>
</evidence>
<feature type="domain" description="O-antigen ligase-related" evidence="6">
    <location>
        <begin position="160"/>
        <end position="311"/>
    </location>
</feature>
<evidence type="ECO:0000256" key="2">
    <source>
        <dbReference type="ARBA" id="ARBA00022692"/>
    </source>
</evidence>
<dbReference type="PANTHER" id="PTHR37422">
    <property type="entry name" value="TEICHURONIC ACID BIOSYNTHESIS PROTEIN TUAE"/>
    <property type="match status" value="1"/>
</dbReference>
<dbReference type="InterPro" id="IPR051533">
    <property type="entry name" value="WaaL-like"/>
</dbReference>
<dbReference type="PANTHER" id="PTHR37422:SF23">
    <property type="entry name" value="TEICHURONIC ACID BIOSYNTHESIS PROTEIN TUAE"/>
    <property type="match status" value="1"/>
</dbReference>
<dbReference type="InterPro" id="IPR007016">
    <property type="entry name" value="O-antigen_ligase-rel_domated"/>
</dbReference>
<evidence type="ECO:0000313" key="8">
    <source>
        <dbReference type="Proteomes" id="UP000015524"/>
    </source>
</evidence>
<evidence type="ECO:0000256" key="5">
    <source>
        <dbReference type="SAM" id="Phobius"/>
    </source>
</evidence>
<name>T0I523_9SPHN</name>
<feature type="transmembrane region" description="Helical" evidence="5">
    <location>
        <begin position="208"/>
        <end position="228"/>
    </location>
</feature>
<dbReference type="Pfam" id="PF04932">
    <property type="entry name" value="Wzy_C"/>
    <property type="match status" value="1"/>
</dbReference>
<protein>
    <recommendedName>
        <fullName evidence="6">O-antigen ligase-related domain-containing protein</fullName>
    </recommendedName>
</protein>
<evidence type="ECO:0000256" key="3">
    <source>
        <dbReference type="ARBA" id="ARBA00022989"/>
    </source>
</evidence>
<proteinExistence type="predicted"/>
<keyword evidence="2 5" id="KW-0812">Transmembrane</keyword>
<feature type="transmembrane region" description="Helical" evidence="5">
    <location>
        <begin position="83"/>
        <end position="105"/>
    </location>
</feature>
<feature type="transmembrane region" description="Helical" evidence="5">
    <location>
        <begin position="49"/>
        <end position="71"/>
    </location>
</feature>
<feature type="transmembrane region" description="Helical" evidence="5">
    <location>
        <begin position="359"/>
        <end position="380"/>
    </location>
</feature>
<dbReference type="RefSeq" id="WP_021243722.1">
    <property type="nucleotide sequence ID" value="NZ_ATIB01000031.1"/>
</dbReference>
<feature type="transmembrane region" description="Helical" evidence="5">
    <location>
        <begin position="303"/>
        <end position="322"/>
    </location>
</feature>
<dbReference type="AlphaFoldDB" id="T0I523"/>
<accession>T0I523</accession>
<comment type="caution">
    <text evidence="7">The sequence shown here is derived from an EMBL/GenBank/DDBJ whole genome shotgun (WGS) entry which is preliminary data.</text>
</comment>
<evidence type="ECO:0000259" key="6">
    <source>
        <dbReference type="Pfam" id="PF04932"/>
    </source>
</evidence>
<keyword evidence="4 5" id="KW-0472">Membrane</keyword>
<dbReference type="PATRIC" id="fig|1114964.3.peg.723"/>
<keyword evidence="8" id="KW-1185">Reference proteome</keyword>
<sequence length="382" mass="41462">MAWLLLAAVLVVLLQLVPLPPAVWTQLPGRAAFFDSVLGAPPWRPWSIVPWATFNAASSLIVPVVTLYLLTVLDDAERGRLPGILLGMIFLSALLGLWQFSGFSFRHPLVNDTGGSVSSIFANRNHFALFLALGCLIAPVWAFSGLQDRHWRAPVGFSLVAFFALTILATGSRSGILTGVLAIGMGLMFSWSDVRDALRHAPRWVPPALAAAIVGIIVLLVLISIAADRAESINRALALDPGEDVRRRGLSTVLAMISAYFPAGTGFGSFDPMFRIHEPLALLKRTYFNHAHNDFLEILLDGGLPALLLLLVSLGWYIRMSIRAWRAAPVRGGLARLGSGMLLLILVASAFDYPARTPIFMANIVIATLWLGQGASRMALRR</sequence>
<dbReference type="GO" id="GO:0016020">
    <property type="term" value="C:membrane"/>
    <property type="evidence" value="ECO:0007669"/>
    <property type="project" value="UniProtKB-SubCell"/>
</dbReference>
<reference evidence="7 8" key="1">
    <citation type="journal article" date="2013" name="Genome Announc.">
        <title>Draft Genome Sequence of a Hexachlorocyclohexane-Degrading Bacterium, Sphingobium baderi Strain LL03T.</title>
        <authorList>
            <person name="Kaur J."/>
            <person name="Verma H."/>
            <person name="Tripathi C."/>
            <person name="Khurana J.P."/>
            <person name="Lal R."/>
        </authorList>
    </citation>
    <scope>NUCLEOTIDE SEQUENCE [LARGE SCALE GENOMIC DNA]</scope>
    <source>
        <strain evidence="7 8">LL03</strain>
    </source>
</reference>
<feature type="transmembrane region" description="Helical" evidence="5">
    <location>
        <begin position="249"/>
        <end position="270"/>
    </location>
</feature>
<evidence type="ECO:0000256" key="4">
    <source>
        <dbReference type="ARBA" id="ARBA00023136"/>
    </source>
</evidence>
<evidence type="ECO:0000313" key="7">
    <source>
        <dbReference type="EMBL" id="EQB04734.1"/>
    </source>
</evidence>
<feature type="transmembrane region" description="Helical" evidence="5">
    <location>
        <begin position="155"/>
        <end position="188"/>
    </location>
</feature>
<gene>
    <name evidence="7" type="ORF">L485_03815</name>
</gene>
<keyword evidence="3 5" id="KW-1133">Transmembrane helix</keyword>
<feature type="transmembrane region" description="Helical" evidence="5">
    <location>
        <begin position="125"/>
        <end position="143"/>
    </location>
</feature>
<organism evidence="7 8">
    <name type="scientific">Sphingobium baderi LL03</name>
    <dbReference type="NCBI Taxonomy" id="1114964"/>
    <lineage>
        <taxon>Bacteria</taxon>
        <taxon>Pseudomonadati</taxon>
        <taxon>Pseudomonadota</taxon>
        <taxon>Alphaproteobacteria</taxon>
        <taxon>Sphingomonadales</taxon>
        <taxon>Sphingomonadaceae</taxon>
        <taxon>Sphingobium</taxon>
    </lineage>
</organism>
<feature type="transmembrane region" description="Helical" evidence="5">
    <location>
        <begin position="334"/>
        <end position="353"/>
    </location>
</feature>
<dbReference type="eggNOG" id="COG3307">
    <property type="taxonomic scope" value="Bacteria"/>
</dbReference>
<dbReference type="EMBL" id="ATIB01000031">
    <property type="protein sequence ID" value="EQB04734.1"/>
    <property type="molecule type" value="Genomic_DNA"/>
</dbReference>
<dbReference type="Proteomes" id="UP000015524">
    <property type="component" value="Unassembled WGS sequence"/>
</dbReference>
<comment type="subcellular location">
    <subcellularLocation>
        <location evidence="1">Membrane</location>
        <topology evidence="1">Multi-pass membrane protein</topology>
    </subcellularLocation>
</comment>